<evidence type="ECO:0000259" key="5">
    <source>
        <dbReference type="SMART" id="SM00849"/>
    </source>
</evidence>
<dbReference type="EMBL" id="JJRY01000006">
    <property type="protein sequence ID" value="KEF38730.1"/>
    <property type="molecule type" value="Genomic_DNA"/>
</dbReference>
<dbReference type="AlphaFoldDB" id="A0A072NZR3"/>
<accession>A0A072NZR3</accession>
<evidence type="ECO:0000313" key="7">
    <source>
        <dbReference type="Proteomes" id="UP000027936"/>
    </source>
</evidence>
<dbReference type="Pfam" id="PF00753">
    <property type="entry name" value="Lactamase_B"/>
    <property type="match status" value="1"/>
</dbReference>
<organism evidence="6 7">
    <name type="scientific">Schinkia azotoformans MEV2011</name>
    <dbReference type="NCBI Taxonomy" id="1348973"/>
    <lineage>
        <taxon>Bacteria</taxon>
        <taxon>Bacillati</taxon>
        <taxon>Bacillota</taxon>
        <taxon>Bacilli</taxon>
        <taxon>Bacillales</taxon>
        <taxon>Bacillaceae</taxon>
        <taxon>Calidifontibacillus/Schinkia group</taxon>
        <taxon>Schinkia</taxon>
    </lineage>
</organism>
<dbReference type="InterPro" id="IPR051453">
    <property type="entry name" value="MBL_Glyoxalase_II"/>
</dbReference>
<comment type="cofactor">
    <cofactor evidence="1">
        <name>Zn(2+)</name>
        <dbReference type="ChEBI" id="CHEBI:29105"/>
    </cofactor>
</comment>
<keyword evidence="2" id="KW-0479">Metal-binding</keyword>
<protein>
    <submittedName>
        <fullName evidence="6">Zn-dependent hydrolase, glyoxylase</fullName>
    </submittedName>
</protein>
<dbReference type="GO" id="GO:0046872">
    <property type="term" value="F:metal ion binding"/>
    <property type="evidence" value="ECO:0007669"/>
    <property type="project" value="UniProtKB-KW"/>
</dbReference>
<keyword evidence="4" id="KW-0862">Zinc</keyword>
<evidence type="ECO:0000256" key="1">
    <source>
        <dbReference type="ARBA" id="ARBA00001947"/>
    </source>
</evidence>
<feature type="domain" description="Metallo-beta-lactamase" evidence="5">
    <location>
        <begin position="14"/>
        <end position="194"/>
    </location>
</feature>
<dbReference type="SMART" id="SM00849">
    <property type="entry name" value="Lactamase_B"/>
    <property type="match status" value="1"/>
</dbReference>
<dbReference type="GeneID" id="89467493"/>
<dbReference type="InterPro" id="IPR001279">
    <property type="entry name" value="Metallo-B-lactamas"/>
</dbReference>
<dbReference type="CDD" id="cd06262">
    <property type="entry name" value="metallo-hydrolase-like_MBL-fold"/>
    <property type="match status" value="1"/>
</dbReference>
<dbReference type="PATRIC" id="fig|1348973.3.peg.1891"/>
<dbReference type="InterPro" id="IPR036866">
    <property type="entry name" value="RibonucZ/Hydroxyglut_hydro"/>
</dbReference>
<dbReference type="GO" id="GO:0016787">
    <property type="term" value="F:hydrolase activity"/>
    <property type="evidence" value="ECO:0007669"/>
    <property type="project" value="UniProtKB-KW"/>
</dbReference>
<gene>
    <name evidence="6" type="ORF">M670_01941</name>
</gene>
<evidence type="ECO:0000256" key="4">
    <source>
        <dbReference type="ARBA" id="ARBA00022833"/>
    </source>
</evidence>
<dbReference type="SUPFAM" id="SSF56281">
    <property type="entry name" value="Metallo-hydrolase/oxidoreductase"/>
    <property type="match status" value="1"/>
</dbReference>
<dbReference type="PANTHER" id="PTHR46233:SF3">
    <property type="entry name" value="HYDROXYACYLGLUTATHIONE HYDROLASE GLOC"/>
    <property type="match status" value="1"/>
</dbReference>
<evidence type="ECO:0000256" key="3">
    <source>
        <dbReference type="ARBA" id="ARBA00022801"/>
    </source>
</evidence>
<evidence type="ECO:0000313" key="6">
    <source>
        <dbReference type="EMBL" id="KEF38730.1"/>
    </source>
</evidence>
<dbReference type="Proteomes" id="UP000027936">
    <property type="component" value="Unassembled WGS sequence"/>
</dbReference>
<keyword evidence="3 6" id="KW-0378">Hydrolase</keyword>
<dbReference type="PANTHER" id="PTHR46233">
    <property type="entry name" value="HYDROXYACYLGLUTATHIONE HYDROLASE GLOC"/>
    <property type="match status" value="1"/>
</dbReference>
<dbReference type="RefSeq" id="WP_003332418.1">
    <property type="nucleotide sequence ID" value="NZ_JJRY01000006.1"/>
</dbReference>
<comment type="caution">
    <text evidence="6">The sequence shown here is derived from an EMBL/GenBank/DDBJ whole genome shotgun (WGS) entry which is preliminary data.</text>
</comment>
<evidence type="ECO:0000256" key="2">
    <source>
        <dbReference type="ARBA" id="ARBA00022723"/>
    </source>
</evidence>
<sequence length="213" mass="24092">MELKWRQFPLGPLQTNAYIIENENKECIIIDPGSEGKRLVRNLEQKELSPLAILLTHAHFDHIGAVDDLREKWHCPVYLHVNEQDWLMNPSLNGSKYFGLDEEIIVKKADQLVKEEGKLTIGPFSFEVYETPGHSPGSVSYYLREQSIVFSGDALFRGSIGRTDLQGGSHRQLIQSIHEKLLVLPEETTVAPGHGPITTIMNEMNDNPFLNGF</sequence>
<name>A0A072NZR3_SCHAZ</name>
<dbReference type="OrthoDB" id="9802248at2"/>
<proteinExistence type="predicted"/>
<reference evidence="6 7" key="1">
    <citation type="submission" date="2014-04" db="EMBL/GenBank/DDBJ databases">
        <title>Draft genome sequence of Bacillus azotoformans MEV2011, a (co-) denitrifying strain unable to grow in the presence of oxygen.</title>
        <authorList>
            <person name="Nielsen M."/>
            <person name="Schreiber L."/>
            <person name="Finster K."/>
            <person name="Schramm A."/>
        </authorList>
    </citation>
    <scope>NUCLEOTIDE SEQUENCE [LARGE SCALE GENOMIC DNA]</scope>
    <source>
        <strain evidence="6 7">MEV2011</strain>
    </source>
</reference>
<dbReference type="Gene3D" id="3.60.15.10">
    <property type="entry name" value="Ribonuclease Z/Hydroxyacylglutathione hydrolase-like"/>
    <property type="match status" value="1"/>
</dbReference>